<evidence type="ECO:0000313" key="1">
    <source>
        <dbReference type="EMBL" id="ETO62513.1"/>
    </source>
</evidence>
<protein>
    <submittedName>
        <fullName evidence="1">Uncharacterized protein</fullName>
    </submittedName>
</protein>
<dbReference type="EMBL" id="ANJA01003579">
    <property type="protein sequence ID" value="ETO62513.1"/>
    <property type="molecule type" value="Genomic_DNA"/>
</dbReference>
<accession>A0A080Z7A2</accession>
<proteinExistence type="predicted"/>
<gene>
    <name evidence="1" type="ORF">F444_19583</name>
</gene>
<evidence type="ECO:0000313" key="2">
    <source>
        <dbReference type="Proteomes" id="UP000028582"/>
    </source>
</evidence>
<dbReference type="Proteomes" id="UP000028582">
    <property type="component" value="Unassembled WGS sequence"/>
</dbReference>
<sequence length="63" mass="7358">MVVGHAFVLQVAAARRTVYDDNIKRSLRPYGEWIDRLMFVLNNAKFVSLHFFLNEVISEVNVF</sequence>
<name>A0A080Z7A2_PHYNI</name>
<reference evidence="1 2" key="1">
    <citation type="submission" date="2013-11" db="EMBL/GenBank/DDBJ databases">
        <title>The Genome Sequence of Phytophthora parasitica P1976.</title>
        <authorList>
            <consortium name="The Broad Institute Genomics Platform"/>
            <person name="Russ C."/>
            <person name="Tyler B."/>
            <person name="Panabieres F."/>
            <person name="Shan W."/>
            <person name="Tripathy S."/>
            <person name="Grunwald N."/>
            <person name="Machado M."/>
            <person name="Johnson C.S."/>
            <person name="Walker B."/>
            <person name="Young S."/>
            <person name="Zeng Q."/>
            <person name="Gargeya S."/>
            <person name="Fitzgerald M."/>
            <person name="Haas B."/>
            <person name="Abouelleil A."/>
            <person name="Allen A.W."/>
            <person name="Alvarado L."/>
            <person name="Arachchi H.M."/>
            <person name="Berlin A.M."/>
            <person name="Chapman S.B."/>
            <person name="Gainer-Dewar J."/>
            <person name="Goldberg J."/>
            <person name="Griggs A."/>
            <person name="Gujja S."/>
            <person name="Hansen M."/>
            <person name="Howarth C."/>
            <person name="Imamovic A."/>
            <person name="Ireland A."/>
            <person name="Larimer J."/>
            <person name="McCowan C."/>
            <person name="Murphy C."/>
            <person name="Pearson M."/>
            <person name="Poon T.W."/>
            <person name="Priest M."/>
            <person name="Roberts A."/>
            <person name="Saif S."/>
            <person name="Shea T."/>
            <person name="Sisk P."/>
            <person name="Sykes S."/>
            <person name="Wortman J."/>
            <person name="Nusbaum C."/>
            <person name="Birren B."/>
        </authorList>
    </citation>
    <scope>NUCLEOTIDE SEQUENCE [LARGE SCALE GENOMIC DNA]</scope>
    <source>
        <strain evidence="1 2">P1976</strain>
    </source>
</reference>
<comment type="caution">
    <text evidence="1">The sequence shown here is derived from an EMBL/GenBank/DDBJ whole genome shotgun (WGS) entry which is preliminary data.</text>
</comment>
<dbReference type="AlphaFoldDB" id="A0A080Z7A2"/>
<organism evidence="1 2">
    <name type="scientific">Phytophthora nicotianae P1976</name>
    <dbReference type="NCBI Taxonomy" id="1317066"/>
    <lineage>
        <taxon>Eukaryota</taxon>
        <taxon>Sar</taxon>
        <taxon>Stramenopiles</taxon>
        <taxon>Oomycota</taxon>
        <taxon>Peronosporomycetes</taxon>
        <taxon>Peronosporales</taxon>
        <taxon>Peronosporaceae</taxon>
        <taxon>Phytophthora</taxon>
    </lineage>
</organism>